<feature type="transmembrane region" description="Helical" evidence="7">
    <location>
        <begin position="70"/>
        <end position="90"/>
    </location>
</feature>
<dbReference type="Proteomes" id="UP000198825">
    <property type="component" value="Chromosome I"/>
</dbReference>
<evidence type="ECO:0000256" key="4">
    <source>
        <dbReference type="ARBA" id="ARBA00022989"/>
    </source>
</evidence>
<keyword evidence="2 7" id="KW-0132">Cell division</keyword>
<dbReference type="OrthoDB" id="5189646at2"/>
<dbReference type="AlphaFoldDB" id="A0A1H2N6X0"/>
<dbReference type="NCBIfam" id="NF002597">
    <property type="entry name" value="PRK02251.2-3"/>
    <property type="match status" value="1"/>
</dbReference>
<feature type="compositionally biased region" description="Basic and acidic residues" evidence="8">
    <location>
        <begin position="1"/>
        <end position="25"/>
    </location>
</feature>
<proteinExistence type="inferred from homology"/>
<dbReference type="STRING" id="546874.SAMN04488544_3333"/>
<comment type="function">
    <text evidence="7">Involved in cell division.</text>
</comment>
<dbReference type="RefSeq" id="WP_091076808.1">
    <property type="nucleotide sequence ID" value="NZ_LT629799.1"/>
</dbReference>
<keyword evidence="1 7" id="KW-1003">Cell membrane</keyword>
<keyword evidence="6 7" id="KW-0131">Cell cycle</keyword>
<feature type="region of interest" description="Disordered" evidence="8">
    <location>
        <begin position="1"/>
        <end position="31"/>
    </location>
</feature>
<organism evidence="9 10">
    <name type="scientific">Microlunatus sagamiharensis</name>
    <dbReference type="NCBI Taxonomy" id="546874"/>
    <lineage>
        <taxon>Bacteria</taxon>
        <taxon>Bacillati</taxon>
        <taxon>Actinomycetota</taxon>
        <taxon>Actinomycetes</taxon>
        <taxon>Propionibacteriales</taxon>
        <taxon>Propionibacteriaceae</taxon>
        <taxon>Microlunatus</taxon>
    </lineage>
</organism>
<evidence type="ECO:0000256" key="1">
    <source>
        <dbReference type="ARBA" id="ARBA00022475"/>
    </source>
</evidence>
<protein>
    <recommendedName>
        <fullName evidence="7">Cell division protein CrgA</fullName>
    </recommendedName>
</protein>
<comment type="subcellular location">
    <subcellularLocation>
        <location evidence="7">Cell membrane</location>
        <topology evidence="7">Multi-pass membrane protein</topology>
    </subcellularLocation>
</comment>
<dbReference type="GO" id="GO:0051301">
    <property type="term" value="P:cell division"/>
    <property type="evidence" value="ECO:0007669"/>
    <property type="project" value="UniProtKB-UniRule"/>
</dbReference>
<evidence type="ECO:0000256" key="8">
    <source>
        <dbReference type="SAM" id="MobiDB-lite"/>
    </source>
</evidence>
<evidence type="ECO:0000256" key="5">
    <source>
        <dbReference type="ARBA" id="ARBA00023136"/>
    </source>
</evidence>
<feature type="transmembrane region" description="Helical" evidence="7">
    <location>
        <begin position="36"/>
        <end position="58"/>
    </location>
</feature>
<keyword evidence="10" id="KW-1185">Reference proteome</keyword>
<dbReference type="EMBL" id="LT629799">
    <property type="protein sequence ID" value="SDV00536.1"/>
    <property type="molecule type" value="Genomic_DNA"/>
</dbReference>
<evidence type="ECO:0000256" key="3">
    <source>
        <dbReference type="ARBA" id="ARBA00022692"/>
    </source>
</evidence>
<name>A0A1H2N6X0_9ACTN</name>
<evidence type="ECO:0000313" key="9">
    <source>
        <dbReference type="EMBL" id="SDV00536.1"/>
    </source>
</evidence>
<dbReference type="InterPro" id="IPR009619">
    <property type="entry name" value="CrgA"/>
</dbReference>
<dbReference type="Pfam" id="PF06781">
    <property type="entry name" value="CrgA"/>
    <property type="match status" value="1"/>
</dbReference>
<accession>A0A1H2N6X0</accession>
<evidence type="ECO:0000313" key="10">
    <source>
        <dbReference type="Proteomes" id="UP000198825"/>
    </source>
</evidence>
<keyword evidence="3 7" id="KW-0812">Transmembrane</keyword>
<comment type="similarity">
    <text evidence="7">Belongs to the CrgA family.</text>
</comment>
<dbReference type="GO" id="GO:0005886">
    <property type="term" value="C:plasma membrane"/>
    <property type="evidence" value="ECO:0007669"/>
    <property type="project" value="UniProtKB-SubCell"/>
</dbReference>
<keyword evidence="5 7" id="KW-0472">Membrane</keyword>
<keyword evidence="4 7" id="KW-1133">Transmembrane helix</keyword>
<dbReference type="HAMAP" id="MF_00631">
    <property type="entry name" value="CrgA"/>
    <property type="match status" value="1"/>
</dbReference>
<sequence length="91" mass="10118">MPESRTRKSADEKKVRKQRADAETKKKVKAPTSRRWVPPTFITVGLLGVAWLIVYYVAGQDVPLMSDLGNWNILIGMGGMAAAFGLATLWR</sequence>
<gene>
    <name evidence="7" type="primary">crgA</name>
    <name evidence="9" type="ORF">SAMN04488544_3333</name>
</gene>
<evidence type="ECO:0000256" key="6">
    <source>
        <dbReference type="ARBA" id="ARBA00023306"/>
    </source>
</evidence>
<evidence type="ECO:0000256" key="7">
    <source>
        <dbReference type="HAMAP-Rule" id="MF_00631"/>
    </source>
</evidence>
<evidence type="ECO:0000256" key="2">
    <source>
        <dbReference type="ARBA" id="ARBA00022618"/>
    </source>
</evidence>
<reference evidence="10" key="1">
    <citation type="submission" date="2016-10" db="EMBL/GenBank/DDBJ databases">
        <authorList>
            <person name="Varghese N."/>
            <person name="Submissions S."/>
        </authorList>
    </citation>
    <scope>NUCLEOTIDE SEQUENCE [LARGE SCALE GENOMIC DNA]</scope>
    <source>
        <strain evidence="10">DSM 21743</strain>
    </source>
</reference>